<dbReference type="GO" id="GO:0003700">
    <property type="term" value="F:DNA-binding transcription factor activity"/>
    <property type="evidence" value="ECO:0007669"/>
    <property type="project" value="InterPro"/>
</dbReference>
<dbReference type="InterPro" id="IPR036390">
    <property type="entry name" value="WH_DNA-bd_sf"/>
</dbReference>
<dbReference type="InterPro" id="IPR036388">
    <property type="entry name" value="WH-like_DNA-bd_sf"/>
</dbReference>
<evidence type="ECO:0000313" key="3">
    <source>
        <dbReference type="Proteomes" id="UP000006008"/>
    </source>
</evidence>
<accession>G5HAA5</accession>
<feature type="domain" description="HTH marR-type" evidence="1">
    <location>
        <begin position="1"/>
        <end position="116"/>
    </location>
</feature>
<dbReference type="GeneID" id="92815399"/>
<evidence type="ECO:0000313" key="2">
    <source>
        <dbReference type="EMBL" id="EHB91521.1"/>
    </source>
</evidence>
<dbReference type="CDD" id="cd00090">
    <property type="entry name" value="HTH_ARSR"/>
    <property type="match status" value="1"/>
</dbReference>
<proteinExistence type="predicted"/>
<dbReference type="STRING" id="742725.HMPREF9450_01570"/>
<name>G5HAA5_9BACT</name>
<dbReference type="EMBL" id="ADLD01000013">
    <property type="protein sequence ID" value="EHB91521.1"/>
    <property type="molecule type" value="Genomic_DNA"/>
</dbReference>
<comment type="caution">
    <text evidence="2">The sequence shown here is derived from an EMBL/GenBank/DDBJ whole genome shotgun (WGS) entry which is preliminary data.</text>
</comment>
<dbReference type="InterPro" id="IPR039422">
    <property type="entry name" value="MarR/SlyA-like"/>
</dbReference>
<dbReference type="SUPFAM" id="SSF46785">
    <property type="entry name" value="Winged helix' DNA-binding domain"/>
    <property type="match status" value="1"/>
</dbReference>
<dbReference type="Proteomes" id="UP000006008">
    <property type="component" value="Unassembled WGS sequence"/>
</dbReference>
<dbReference type="InterPro" id="IPR011991">
    <property type="entry name" value="ArsR-like_HTH"/>
</dbReference>
<dbReference type="AlphaFoldDB" id="G5HAA5"/>
<gene>
    <name evidence="2" type="ORF">HMPREF9450_01570</name>
</gene>
<dbReference type="eggNOG" id="COG1846">
    <property type="taxonomic scope" value="Bacteria"/>
</dbReference>
<organism evidence="2 3">
    <name type="scientific">Alistipes indistinctus YIT 12060</name>
    <dbReference type="NCBI Taxonomy" id="742725"/>
    <lineage>
        <taxon>Bacteria</taxon>
        <taxon>Pseudomonadati</taxon>
        <taxon>Bacteroidota</taxon>
        <taxon>Bacteroidia</taxon>
        <taxon>Bacteroidales</taxon>
        <taxon>Rikenellaceae</taxon>
        <taxon>Alistipes</taxon>
    </lineage>
</organism>
<dbReference type="PANTHER" id="PTHR33164:SF43">
    <property type="entry name" value="HTH-TYPE TRANSCRIPTIONAL REPRESSOR YETL"/>
    <property type="match status" value="1"/>
</dbReference>
<protein>
    <recommendedName>
        <fullName evidence="1">HTH marR-type domain-containing protein</fullName>
    </recommendedName>
</protein>
<dbReference type="InterPro" id="IPR000835">
    <property type="entry name" value="HTH_MarR-typ"/>
</dbReference>
<dbReference type="PRINTS" id="PR00598">
    <property type="entry name" value="HTHMARR"/>
</dbReference>
<dbReference type="Gene3D" id="1.10.10.10">
    <property type="entry name" value="Winged helix-like DNA-binding domain superfamily/Winged helix DNA-binding domain"/>
    <property type="match status" value="1"/>
</dbReference>
<keyword evidence="3" id="KW-1185">Reference proteome</keyword>
<dbReference type="PATRIC" id="fig|742725.3.peg.1663"/>
<reference evidence="2 3" key="1">
    <citation type="submission" date="2011-08" db="EMBL/GenBank/DDBJ databases">
        <title>The Genome Sequence of Alistipes indistinctus YIT 12060.</title>
        <authorList>
            <consortium name="The Broad Institute Genome Sequencing Platform"/>
            <person name="Earl A."/>
            <person name="Ward D."/>
            <person name="Feldgarden M."/>
            <person name="Gevers D."/>
            <person name="Morotomi M."/>
            <person name="Young S.K."/>
            <person name="Zeng Q."/>
            <person name="Gargeya S."/>
            <person name="Fitzgerald M."/>
            <person name="Haas B."/>
            <person name="Abouelleil A."/>
            <person name="Alvarado L."/>
            <person name="Arachchi H.M."/>
            <person name="Berlin A."/>
            <person name="Brown A."/>
            <person name="Chapman S.B."/>
            <person name="Chen Z."/>
            <person name="Dunbar C."/>
            <person name="Freedman E."/>
            <person name="Gearin G."/>
            <person name="Gellesch M."/>
            <person name="Goldberg J."/>
            <person name="Griggs A."/>
            <person name="Gujja S."/>
            <person name="Heiman D."/>
            <person name="Howarth C."/>
            <person name="Larson L."/>
            <person name="Lui A."/>
            <person name="MacDonald P.J.P."/>
            <person name="Montmayeur A."/>
            <person name="Murphy C."/>
            <person name="Neiman D."/>
            <person name="Pearson M."/>
            <person name="Priest M."/>
            <person name="Roberts A."/>
            <person name="Saif S."/>
            <person name="Shea T."/>
            <person name="Shenoy N."/>
            <person name="Sisk P."/>
            <person name="Stolte C."/>
            <person name="Sykes S."/>
            <person name="Wortman J."/>
            <person name="Nusbaum C."/>
            <person name="Birren B."/>
        </authorList>
    </citation>
    <scope>NUCLEOTIDE SEQUENCE [LARGE SCALE GENOMIC DNA]</scope>
    <source>
        <strain evidence="2 3">YIT 12060</strain>
    </source>
</reference>
<dbReference type="PANTHER" id="PTHR33164">
    <property type="entry name" value="TRANSCRIPTIONAL REGULATOR, MARR FAMILY"/>
    <property type="match status" value="1"/>
</dbReference>
<dbReference type="RefSeq" id="WP_009134376.1">
    <property type="nucleotide sequence ID" value="NZ_CP102250.1"/>
</dbReference>
<dbReference type="OrthoDB" id="1095207at2"/>
<dbReference type="GO" id="GO:0006950">
    <property type="term" value="P:response to stress"/>
    <property type="evidence" value="ECO:0007669"/>
    <property type="project" value="TreeGrafter"/>
</dbReference>
<dbReference type="SMART" id="SM00347">
    <property type="entry name" value="HTH_MARR"/>
    <property type="match status" value="1"/>
</dbReference>
<dbReference type="HOGENOM" id="CLU_148642_0_0_10"/>
<sequence>MDKLCKIRDIQRAVNQFEQSFDKEYGISLNEGMALCSLLKQGCLSSGEIGELLGLTSSNNSKIMRSVESKGLVERVMGTKDRRQMYFSLTPEGKELISAITCEQVEISPLLQKLLE</sequence>
<dbReference type="Pfam" id="PF01047">
    <property type="entry name" value="MarR"/>
    <property type="match status" value="1"/>
</dbReference>
<dbReference type="PROSITE" id="PS50995">
    <property type="entry name" value="HTH_MARR_2"/>
    <property type="match status" value="1"/>
</dbReference>
<evidence type="ECO:0000259" key="1">
    <source>
        <dbReference type="PROSITE" id="PS50995"/>
    </source>
</evidence>